<name>A0A7S1N924_9EUGL</name>
<evidence type="ECO:0000256" key="1">
    <source>
        <dbReference type="SAM" id="MobiDB-lite"/>
    </source>
</evidence>
<organism evidence="2">
    <name type="scientific">Eutreptiella gymnastica</name>
    <dbReference type="NCBI Taxonomy" id="73025"/>
    <lineage>
        <taxon>Eukaryota</taxon>
        <taxon>Discoba</taxon>
        <taxon>Euglenozoa</taxon>
        <taxon>Euglenida</taxon>
        <taxon>Spirocuta</taxon>
        <taxon>Euglenophyceae</taxon>
        <taxon>Eutreptiales</taxon>
        <taxon>Eutreptiaceae</taxon>
        <taxon>Eutreptiella</taxon>
    </lineage>
</organism>
<protein>
    <submittedName>
        <fullName evidence="2">Uncharacterized protein</fullName>
    </submittedName>
</protein>
<reference evidence="2" key="1">
    <citation type="submission" date="2021-01" db="EMBL/GenBank/DDBJ databases">
        <authorList>
            <person name="Corre E."/>
            <person name="Pelletier E."/>
            <person name="Niang G."/>
            <person name="Scheremetjew M."/>
            <person name="Finn R."/>
            <person name="Kale V."/>
            <person name="Holt S."/>
            <person name="Cochrane G."/>
            <person name="Meng A."/>
            <person name="Brown T."/>
            <person name="Cohen L."/>
        </authorList>
    </citation>
    <scope>NUCLEOTIDE SEQUENCE</scope>
    <source>
        <strain evidence="2">NIES-381</strain>
    </source>
</reference>
<gene>
    <name evidence="2" type="ORF">EGYM00392_LOCUS14696</name>
</gene>
<feature type="compositionally biased region" description="Low complexity" evidence="1">
    <location>
        <begin position="72"/>
        <end position="87"/>
    </location>
</feature>
<feature type="compositionally biased region" description="Polar residues" evidence="1">
    <location>
        <begin position="46"/>
        <end position="59"/>
    </location>
</feature>
<feature type="region of interest" description="Disordered" evidence="1">
    <location>
        <begin position="1"/>
        <end position="87"/>
    </location>
</feature>
<feature type="region of interest" description="Disordered" evidence="1">
    <location>
        <begin position="285"/>
        <end position="306"/>
    </location>
</feature>
<proteinExistence type="predicted"/>
<sequence length="336" mass="35191">MHLGIKGNGPNAKCLPDTAAQKTRKGGRGGVAMLSSDVSGDGIHYSNASGNEGPNTGSSAGVPLQPEKQGHLTRSTPTPILPRRTIPSETRGWVTHRSWTSSKTNITYKHTVWNQQRGQPGWEVGPEATDLQLPIKAREGSHQGGSPTKIALTPVPGGRITGLMDNQHHIWLSSGGSLLVGYSPEWTWDPGGDEWADGVPGGATSFGSRGSTGIGCGAPRPPRPPSIHLGACGAGHRVPYRRGGGGVDGSRPTLRRIFFFGPNNGFGAGQRAALGWITLPKSTATSPHHGTLQPRQQFPAASPCPNPGPPLGWERRAGCKVGMFCVGWVGWSAGDA</sequence>
<dbReference type="EMBL" id="HBGA01040544">
    <property type="protein sequence ID" value="CAD9003612.1"/>
    <property type="molecule type" value="Transcribed_RNA"/>
</dbReference>
<accession>A0A7S1N924</accession>
<dbReference type="AlphaFoldDB" id="A0A7S1N924"/>
<feature type="compositionally biased region" description="Polar residues" evidence="1">
    <location>
        <begin position="285"/>
        <end position="296"/>
    </location>
</feature>
<evidence type="ECO:0000313" key="2">
    <source>
        <dbReference type="EMBL" id="CAD9003612.1"/>
    </source>
</evidence>